<keyword evidence="1 6" id="KW-0963">Cytoplasm</keyword>
<dbReference type="Proteomes" id="UP000054262">
    <property type="component" value="Unassembled WGS sequence"/>
</dbReference>
<dbReference type="CDD" id="cd18103">
    <property type="entry name" value="SpoU-like_RlmB"/>
    <property type="match status" value="1"/>
</dbReference>
<comment type="catalytic activity">
    <reaction evidence="6">
        <text>guanosine(2251) in 23S rRNA + S-adenosyl-L-methionine = 2'-O-methylguanosine(2251) in 23S rRNA + S-adenosyl-L-homocysteine + H(+)</text>
        <dbReference type="Rhea" id="RHEA:24140"/>
        <dbReference type="Rhea" id="RHEA-COMP:10239"/>
        <dbReference type="Rhea" id="RHEA-COMP:10241"/>
        <dbReference type="ChEBI" id="CHEBI:15378"/>
        <dbReference type="ChEBI" id="CHEBI:57856"/>
        <dbReference type="ChEBI" id="CHEBI:59789"/>
        <dbReference type="ChEBI" id="CHEBI:74269"/>
        <dbReference type="ChEBI" id="CHEBI:74445"/>
        <dbReference type="EC" id="2.1.1.185"/>
    </reaction>
</comment>
<comment type="caution">
    <text evidence="8">The sequence shown here is derived from an EMBL/GenBank/DDBJ whole genome shotgun (WGS) entry which is preliminary data.</text>
</comment>
<keyword evidence="4 6" id="KW-0808">Transferase</keyword>
<dbReference type="PANTHER" id="PTHR46429:SF1">
    <property type="entry name" value="23S RRNA (GUANOSINE-2'-O-)-METHYLTRANSFERASE RLMB"/>
    <property type="match status" value="1"/>
</dbReference>
<feature type="binding site" evidence="6">
    <location>
        <position position="219"/>
    </location>
    <ligand>
        <name>S-adenosyl-L-methionine</name>
        <dbReference type="ChEBI" id="CHEBI:59789"/>
    </ligand>
</feature>
<dbReference type="InterPro" id="IPR001537">
    <property type="entry name" value="SpoU_MeTrfase"/>
</dbReference>
<dbReference type="SUPFAM" id="SSF55315">
    <property type="entry name" value="L30e-like"/>
    <property type="match status" value="1"/>
</dbReference>
<dbReference type="HAMAP" id="MF_01887">
    <property type="entry name" value="23SrRNA_methyltr_B"/>
    <property type="match status" value="1"/>
</dbReference>
<evidence type="ECO:0000313" key="9">
    <source>
        <dbReference type="Proteomes" id="UP000054262"/>
    </source>
</evidence>
<organism evidence="8 9">
    <name type="scientific">Methylophilales bacterium HTCC2181</name>
    <dbReference type="NCBI Taxonomy" id="383631"/>
    <lineage>
        <taxon>Bacteria</taxon>
        <taxon>Pseudomonadati</taxon>
        <taxon>Pseudomonadota</taxon>
        <taxon>Betaproteobacteria</taxon>
        <taxon>Nitrosomonadales</taxon>
        <taxon>OM43 clade</taxon>
    </lineage>
</organism>
<proteinExistence type="inferred from homology"/>
<dbReference type="GO" id="GO:0005829">
    <property type="term" value="C:cytosol"/>
    <property type="evidence" value="ECO:0007669"/>
    <property type="project" value="TreeGrafter"/>
</dbReference>
<dbReference type="NCBIfam" id="TIGR00186">
    <property type="entry name" value="rRNA_methyl_3"/>
    <property type="match status" value="1"/>
</dbReference>
<dbReference type="Gene3D" id="3.40.1280.10">
    <property type="match status" value="1"/>
</dbReference>
<dbReference type="Pfam" id="PF00588">
    <property type="entry name" value="SpoU_methylase"/>
    <property type="match status" value="1"/>
</dbReference>
<evidence type="ECO:0000256" key="1">
    <source>
        <dbReference type="ARBA" id="ARBA00022490"/>
    </source>
</evidence>
<feature type="domain" description="RNA 2-O ribose methyltransferase substrate binding" evidence="7">
    <location>
        <begin position="6"/>
        <end position="82"/>
    </location>
</feature>
<gene>
    <name evidence="6" type="primary">rlmB</name>
    <name evidence="8" type="ORF">MB2181_03875</name>
</gene>
<dbReference type="InterPro" id="IPR029026">
    <property type="entry name" value="tRNA_m1G_MTases_N"/>
</dbReference>
<reference evidence="8 9" key="1">
    <citation type="submission" date="2006-11" db="EMBL/GenBank/DDBJ databases">
        <authorList>
            <person name="Giovannoni S."/>
            <person name="Vergin K."/>
            <person name="Ferriera S."/>
            <person name="Johnson J."/>
            <person name="Kravitz S."/>
            <person name="Beeson K."/>
            <person name="Sutton G."/>
            <person name="Rogers Y.-H."/>
            <person name="Friedman R."/>
            <person name="Frazier M."/>
            <person name="Venter J.C."/>
        </authorList>
    </citation>
    <scope>NUCLEOTIDE SEQUENCE [LARGE SCALE GENOMIC DNA]</scope>
    <source>
        <strain evidence="8 9">HTCC2181</strain>
    </source>
</reference>
<evidence type="ECO:0000313" key="8">
    <source>
        <dbReference type="EMBL" id="EAV47182.1"/>
    </source>
</evidence>
<dbReference type="InterPro" id="IPR004441">
    <property type="entry name" value="rRNA_MeTrfase_TrmH"/>
</dbReference>
<feature type="binding site" evidence="6">
    <location>
        <position position="228"/>
    </location>
    <ligand>
        <name>S-adenosyl-L-methionine</name>
        <dbReference type="ChEBI" id="CHEBI:59789"/>
    </ligand>
</feature>
<dbReference type="FunFam" id="3.40.1280.10:FF:000008">
    <property type="entry name" value="Group 3 RNA methyltransferase TrmH"/>
    <property type="match status" value="1"/>
</dbReference>
<dbReference type="Gene3D" id="3.30.1330.30">
    <property type="match status" value="1"/>
</dbReference>
<keyword evidence="5 6" id="KW-0949">S-adenosyl-L-methionine</keyword>
<dbReference type="GO" id="GO:0003723">
    <property type="term" value="F:RNA binding"/>
    <property type="evidence" value="ECO:0007669"/>
    <property type="project" value="InterPro"/>
</dbReference>
<keyword evidence="9" id="KW-1185">Reference proteome</keyword>
<accession>A0P6M2</accession>
<dbReference type="AlphaFoldDB" id="A0P6M2"/>
<comment type="similarity">
    <text evidence="6">Belongs to the class IV-like SAM-binding methyltransferase superfamily. RNA methyltransferase TrmH family. RlmB subfamily.</text>
</comment>
<dbReference type="InterPro" id="IPR013123">
    <property type="entry name" value="SpoU_subst-bd"/>
</dbReference>
<dbReference type="InterPro" id="IPR024915">
    <property type="entry name" value="23S_rRNA_MeTrfase_RlmB"/>
</dbReference>
<comment type="subcellular location">
    <subcellularLocation>
        <location evidence="6">Cytoplasm</location>
    </subcellularLocation>
</comment>
<evidence type="ECO:0000256" key="2">
    <source>
        <dbReference type="ARBA" id="ARBA00022552"/>
    </source>
</evidence>
<dbReference type="GO" id="GO:0070039">
    <property type="term" value="F:rRNA (guanosine-2'-O-)-methyltransferase activity"/>
    <property type="evidence" value="ECO:0007669"/>
    <property type="project" value="UniProtKB-UniRule"/>
</dbReference>
<dbReference type="PANTHER" id="PTHR46429">
    <property type="entry name" value="23S RRNA (GUANOSINE-2'-O-)-METHYLTRANSFERASE RLMB"/>
    <property type="match status" value="1"/>
</dbReference>
<evidence type="ECO:0000256" key="4">
    <source>
        <dbReference type="ARBA" id="ARBA00022679"/>
    </source>
</evidence>
<evidence type="ECO:0000259" key="7">
    <source>
        <dbReference type="SMART" id="SM00967"/>
    </source>
</evidence>
<dbReference type="InterPro" id="IPR029064">
    <property type="entry name" value="Ribosomal_eL30-like_sf"/>
</dbReference>
<dbReference type="SMART" id="SM00967">
    <property type="entry name" value="SpoU_sub_bind"/>
    <property type="match status" value="1"/>
</dbReference>
<dbReference type="Pfam" id="PF08032">
    <property type="entry name" value="SpoU_sub_bind"/>
    <property type="match status" value="1"/>
</dbReference>
<comment type="function">
    <text evidence="6">Specifically methylates the ribose of guanosine 2251 in 23S rRNA.</text>
</comment>
<dbReference type="InterPro" id="IPR029028">
    <property type="entry name" value="Alpha/beta_knot_MTases"/>
</dbReference>
<evidence type="ECO:0000256" key="5">
    <source>
        <dbReference type="ARBA" id="ARBA00022691"/>
    </source>
</evidence>
<dbReference type="OrthoDB" id="9785673at2"/>
<keyword evidence="2 6" id="KW-0698">rRNA processing</keyword>
<dbReference type="EMBL" id="AAUX01000001">
    <property type="protein sequence ID" value="EAV47182.1"/>
    <property type="molecule type" value="Genomic_DNA"/>
</dbReference>
<name>A0P6M2_9PROT</name>
<evidence type="ECO:0000256" key="3">
    <source>
        <dbReference type="ARBA" id="ARBA00022603"/>
    </source>
</evidence>
<feature type="binding site" evidence="6">
    <location>
        <position position="199"/>
    </location>
    <ligand>
        <name>S-adenosyl-L-methionine</name>
        <dbReference type="ChEBI" id="CHEBI:59789"/>
    </ligand>
</feature>
<evidence type="ECO:0000256" key="6">
    <source>
        <dbReference type="HAMAP-Rule" id="MF_01887"/>
    </source>
</evidence>
<protein>
    <recommendedName>
        <fullName evidence="6">23S rRNA (guanosine-2'-O-)-methyltransferase RlmB</fullName>
        <ecNumber evidence="6">2.1.1.185</ecNumber>
    </recommendedName>
    <alternativeName>
        <fullName evidence="6">23S rRNA (guanosine2251 2'-O)-methyltransferase</fullName>
    </alternativeName>
    <alternativeName>
        <fullName evidence="6">23S rRNA Gm2251 2'-O-methyltransferase</fullName>
    </alternativeName>
</protein>
<dbReference type="EC" id="2.1.1.185" evidence="6"/>
<sequence>MSNKKIIYGFHSITSRIRLDASSVKDVYLDESRNDARMADLLKLIKENDIAFHLSSKDRLDGMIPSSKHQGVIANIFESKQKYVTIEDVLEEVTSEPPLLLILDGVEDPHNLGACFRVADAMGVHAIICPKDSAVGVNATVRKVACGGAESVPFIAVTNIGRTIRTLKDQGLFIIGTDGEAKHNLYQENLKGPIAMVLGSEGKGMRRLTRELCDSLVSIPMFGQVESLNVSVASGICLSEIRRQRSLV</sequence>
<keyword evidence="3 6" id="KW-0489">Methyltransferase</keyword>
<dbReference type="SUPFAM" id="SSF75217">
    <property type="entry name" value="alpha/beta knot"/>
    <property type="match status" value="1"/>
</dbReference>